<feature type="region of interest" description="Disordered" evidence="1">
    <location>
        <begin position="32"/>
        <end position="63"/>
    </location>
</feature>
<keyword evidence="3" id="KW-1185">Reference proteome</keyword>
<dbReference type="RefSeq" id="WP_136934362.1">
    <property type="nucleotide sequence ID" value="NZ_SSMQ01000063.1"/>
</dbReference>
<protein>
    <submittedName>
        <fullName evidence="2">Uncharacterized protein</fullName>
    </submittedName>
</protein>
<dbReference type="PROSITE" id="PS51257">
    <property type="entry name" value="PROKAR_LIPOPROTEIN"/>
    <property type="match status" value="1"/>
</dbReference>
<gene>
    <name evidence="2" type="ORF">E8A74_39875</name>
</gene>
<evidence type="ECO:0000313" key="2">
    <source>
        <dbReference type="EMBL" id="TKC98820.1"/>
    </source>
</evidence>
<proteinExistence type="predicted"/>
<comment type="caution">
    <text evidence="2">The sequence shown here is derived from an EMBL/GenBank/DDBJ whole genome shotgun (WGS) entry which is preliminary data.</text>
</comment>
<dbReference type="EMBL" id="SSMQ01000063">
    <property type="protein sequence ID" value="TKC98820.1"/>
    <property type="molecule type" value="Genomic_DNA"/>
</dbReference>
<name>A0A4U1IXN9_9BACT</name>
<dbReference type="OrthoDB" id="5518924at2"/>
<feature type="compositionally biased region" description="Gly residues" evidence="1">
    <location>
        <begin position="34"/>
        <end position="52"/>
    </location>
</feature>
<evidence type="ECO:0000256" key="1">
    <source>
        <dbReference type="SAM" id="MobiDB-lite"/>
    </source>
</evidence>
<sequence length="222" mass="22846">MNLKRLPFVLLPILLAACGNYVVQGGSNEKNAGQGTGGQGGTGGAGGAGGSTSSGDDTPDPAQPAVALTRAQLEVLWDEYWANQDPTGGTSVSSGAEPELNPDDLFLRISDLGTSCGSPTTDLTCGGHFQLSIALPPALQQVGVYDLESPELLAYSHMSETGDMNSPNPEDCPWGGGSIGAGTLEILSIDDTEVRFRVELTGPLWAANPNGEYTAPRCPVSP</sequence>
<reference evidence="2 3" key="1">
    <citation type="submission" date="2019-04" db="EMBL/GenBank/DDBJ databases">
        <authorList>
            <person name="Li Y."/>
            <person name="Wang J."/>
        </authorList>
    </citation>
    <scope>NUCLEOTIDE SEQUENCE [LARGE SCALE GENOMIC DNA]</scope>
    <source>
        <strain evidence="2 3">DSM 14668</strain>
    </source>
</reference>
<dbReference type="Proteomes" id="UP000309215">
    <property type="component" value="Unassembled WGS sequence"/>
</dbReference>
<evidence type="ECO:0000313" key="3">
    <source>
        <dbReference type="Proteomes" id="UP000309215"/>
    </source>
</evidence>
<dbReference type="AlphaFoldDB" id="A0A4U1IXN9"/>
<accession>A0A4U1IXN9</accession>
<organism evidence="2 3">
    <name type="scientific">Polyangium fumosum</name>
    <dbReference type="NCBI Taxonomy" id="889272"/>
    <lineage>
        <taxon>Bacteria</taxon>
        <taxon>Pseudomonadati</taxon>
        <taxon>Myxococcota</taxon>
        <taxon>Polyangia</taxon>
        <taxon>Polyangiales</taxon>
        <taxon>Polyangiaceae</taxon>
        <taxon>Polyangium</taxon>
    </lineage>
</organism>